<comment type="subcellular location">
    <subcellularLocation>
        <location evidence="1">Cell membrane</location>
        <topology evidence="1">Multi-pass membrane protein</topology>
    </subcellularLocation>
</comment>
<evidence type="ECO:0000256" key="8">
    <source>
        <dbReference type="SAM" id="Phobius"/>
    </source>
</evidence>
<evidence type="ECO:0000313" key="9">
    <source>
        <dbReference type="EMBL" id="PWD99588.1"/>
    </source>
</evidence>
<dbReference type="OrthoDB" id="5432829at2"/>
<keyword evidence="7 8" id="KW-0472">Membrane</keyword>
<dbReference type="RefSeq" id="WP_109264128.1">
    <property type="nucleotide sequence ID" value="NZ_QEWP01000006.1"/>
</dbReference>
<dbReference type="GO" id="GO:0005886">
    <property type="term" value="C:plasma membrane"/>
    <property type="evidence" value="ECO:0007669"/>
    <property type="project" value="UniProtKB-SubCell"/>
</dbReference>
<keyword evidence="3" id="KW-0813">Transport</keyword>
<evidence type="ECO:0000256" key="4">
    <source>
        <dbReference type="ARBA" id="ARBA00022475"/>
    </source>
</evidence>
<evidence type="ECO:0000256" key="6">
    <source>
        <dbReference type="ARBA" id="ARBA00022989"/>
    </source>
</evidence>
<sequence>MDVFFTIVIVFLLLNIAVGLIRVWRGPTVADRLLTTQLFGTTGMAILLVLAGYLEDPDFLNVAITFNVLAILLVIGLVKVWKKKKGESP</sequence>
<evidence type="ECO:0000256" key="3">
    <source>
        <dbReference type="ARBA" id="ARBA00022448"/>
    </source>
</evidence>
<organism evidence="9 10">
    <name type="scientific">Marinilabilia rubra</name>
    <dbReference type="NCBI Taxonomy" id="2162893"/>
    <lineage>
        <taxon>Bacteria</taxon>
        <taxon>Pseudomonadati</taxon>
        <taxon>Bacteroidota</taxon>
        <taxon>Bacteroidia</taxon>
        <taxon>Marinilabiliales</taxon>
        <taxon>Marinilabiliaceae</taxon>
        <taxon>Marinilabilia</taxon>
    </lineage>
</organism>
<name>A0A2U2B944_9BACT</name>
<feature type="transmembrane region" description="Helical" evidence="8">
    <location>
        <begin position="60"/>
        <end position="81"/>
    </location>
</feature>
<dbReference type="Proteomes" id="UP000244956">
    <property type="component" value="Unassembled WGS sequence"/>
</dbReference>
<keyword evidence="5 8" id="KW-0812">Transmembrane</keyword>
<dbReference type="EMBL" id="QEWP01000006">
    <property type="protein sequence ID" value="PWD99588.1"/>
    <property type="molecule type" value="Genomic_DNA"/>
</dbReference>
<protein>
    <submittedName>
        <fullName evidence="9">pH regulation protein F</fullName>
    </submittedName>
</protein>
<dbReference type="InterPro" id="IPR007208">
    <property type="entry name" value="MrpF/PhaF-like"/>
</dbReference>
<dbReference type="GO" id="GO:0015385">
    <property type="term" value="F:sodium:proton antiporter activity"/>
    <property type="evidence" value="ECO:0007669"/>
    <property type="project" value="TreeGrafter"/>
</dbReference>
<dbReference type="Pfam" id="PF04066">
    <property type="entry name" value="MrpF_PhaF"/>
    <property type="match status" value="1"/>
</dbReference>
<accession>A0A2U2B944</accession>
<evidence type="ECO:0000256" key="7">
    <source>
        <dbReference type="ARBA" id="ARBA00023136"/>
    </source>
</evidence>
<reference evidence="9 10" key="1">
    <citation type="submission" date="2018-05" db="EMBL/GenBank/DDBJ databases">
        <title>Marinilabilia rubrum sp. nov., isolated from saltern sediment.</title>
        <authorList>
            <person name="Zhang R."/>
        </authorList>
    </citation>
    <scope>NUCLEOTIDE SEQUENCE [LARGE SCALE GENOMIC DNA]</scope>
    <source>
        <strain evidence="9 10">WTE16</strain>
    </source>
</reference>
<keyword evidence="10" id="KW-1185">Reference proteome</keyword>
<dbReference type="PANTHER" id="PTHR34702">
    <property type="entry name" value="NA(+)/H(+) ANTIPORTER SUBUNIT F1"/>
    <property type="match status" value="1"/>
</dbReference>
<dbReference type="PANTHER" id="PTHR34702:SF1">
    <property type="entry name" value="NA(+)_H(+) ANTIPORTER SUBUNIT F"/>
    <property type="match status" value="1"/>
</dbReference>
<comment type="similarity">
    <text evidence="2">Belongs to the CPA3 antiporters (TC 2.A.63) subunit F family.</text>
</comment>
<gene>
    <name evidence="9" type="ORF">DDZ16_09040</name>
</gene>
<evidence type="ECO:0000256" key="2">
    <source>
        <dbReference type="ARBA" id="ARBA00009212"/>
    </source>
</evidence>
<proteinExistence type="inferred from homology"/>
<feature type="transmembrane region" description="Helical" evidence="8">
    <location>
        <begin position="36"/>
        <end position="54"/>
    </location>
</feature>
<keyword evidence="6 8" id="KW-1133">Transmembrane helix</keyword>
<evidence type="ECO:0000256" key="5">
    <source>
        <dbReference type="ARBA" id="ARBA00022692"/>
    </source>
</evidence>
<evidence type="ECO:0000256" key="1">
    <source>
        <dbReference type="ARBA" id="ARBA00004651"/>
    </source>
</evidence>
<feature type="transmembrane region" description="Helical" evidence="8">
    <location>
        <begin position="6"/>
        <end position="24"/>
    </location>
</feature>
<dbReference type="AlphaFoldDB" id="A0A2U2B944"/>
<comment type="caution">
    <text evidence="9">The sequence shown here is derived from an EMBL/GenBank/DDBJ whole genome shotgun (WGS) entry which is preliminary data.</text>
</comment>
<keyword evidence="4" id="KW-1003">Cell membrane</keyword>
<evidence type="ECO:0000313" key="10">
    <source>
        <dbReference type="Proteomes" id="UP000244956"/>
    </source>
</evidence>